<dbReference type="InterPro" id="IPR015188">
    <property type="entry name" value="BRCA2_OB_3"/>
</dbReference>
<dbReference type="RefSeq" id="XP_014068901.2">
    <property type="nucleotide sequence ID" value="XM_014213426.2"/>
</dbReference>
<dbReference type="Proteomes" id="UP001652741">
    <property type="component" value="Chromosome ssa09"/>
</dbReference>
<feature type="region of interest" description="Disordered" evidence="6">
    <location>
        <begin position="649"/>
        <end position="669"/>
    </location>
</feature>
<keyword evidence="4" id="KW-0233">DNA recombination</keyword>
<dbReference type="InterPro" id="IPR015205">
    <property type="entry name" value="Tower_dom"/>
</dbReference>
<feature type="compositionally biased region" description="Basic and acidic residues" evidence="6">
    <location>
        <begin position="318"/>
        <end position="358"/>
    </location>
</feature>
<dbReference type="SMART" id="SM01341">
    <property type="entry name" value="Tower"/>
    <property type="match status" value="1"/>
</dbReference>
<feature type="region of interest" description="Disordered" evidence="6">
    <location>
        <begin position="519"/>
        <end position="542"/>
    </location>
</feature>
<feature type="compositionally biased region" description="Polar residues" evidence="6">
    <location>
        <begin position="2719"/>
        <end position="2730"/>
    </location>
</feature>
<dbReference type="GO" id="GO:0000724">
    <property type="term" value="P:double-strand break repair via homologous recombination"/>
    <property type="evidence" value="ECO:0007669"/>
    <property type="project" value="InterPro"/>
</dbReference>
<dbReference type="InterPro" id="IPR036315">
    <property type="entry name" value="BRCA2_hlx_sf"/>
</dbReference>
<feature type="region of interest" description="Disordered" evidence="6">
    <location>
        <begin position="310"/>
        <end position="364"/>
    </location>
</feature>
<dbReference type="RefSeq" id="XP_014068897.2">
    <property type="nucleotide sequence ID" value="XM_014213422.2"/>
</dbReference>
<evidence type="ECO:0000256" key="2">
    <source>
        <dbReference type="ARBA" id="ARBA00022763"/>
    </source>
</evidence>
<keyword evidence="1" id="KW-0677">Repeat</keyword>
<dbReference type="RefSeq" id="XP_014068895.2">
    <property type="nucleotide sequence ID" value="XM_014213420.2"/>
</dbReference>
<evidence type="ECO:0000256" key="3">
    <source>
        <dbReference type="ARBA" id="ARBA00023125"/>
    </source>
</evidence>
<feature type="region of interest" description="Disordered" evidence="6">
    <location>
        <begin position="2192"/>
        <end position="2211"/>
    </location>
</feature>
<dbReference type="PROSITE" id="PS50138">
    <property type="entry name" value="BRCA2_REPEAT"/>
    <property type="match status" value="7"/>
</dbReference>
<dbReference type="Pfam" id="PF09169">
    <property type="entry name" value="BRCA-2_helical"/>
    <property type="match status" value="1"/>
</dbReference>
<gene>
    <name evidence="9 10 11 12 13 14 15" type="primary">brca2</name>
</gene>
<dbReference type="Gene3D" id="2.40.50.140">
    <property type="entry name" value="Nucleic acid-binding proteins"/>
    <property type="match status" value="3"/>
</dbReference>
<evidence type="ECO:0000256" key="4">
    <source>
        <dbReference type="ARBA" id="ARBA00023172"/>
    </source>
</evidence>
<proteinExistence type="predicted"/>
<dbReference type="KEGG" id="sasa:106612363"/>
<dbReference type="CDD" id="cd04493">
    <property type="entry name" value="BRCA2DBD_OB1"/>
    <property type="match status" value="1"/>
</dbReference>
<feature type="compositionally biased region" description="Polar residues" evidence="6">
    <location>
        <begin position="408"/>
        <end position="425"/>
    </location>
</feature>
<feature type="compositionally biased region" description="Basic and acidic residues" evidence="6">
    <location>
        <begin position="1872"/>
        <end position="1885"/>
    </location>
</feature>
<evidence type="ECO:0000313" key="9">
    <source>
        <dbReference type="RefSeq" id="XP_014068894.2"/>
    </source>
</evidence>
<dbReference type="Pfam" id="PF09121">
    <property type="entry name" value="Tower"/>
    <property type="match status" value="1"/>
</dbReference>
<evidence type="ECO:0000259" key="7">
    <source>
        <dbReference type="SMART" id="SM01341"/>
    </source>
</evidence>
<keyword evidence="3" id="KW-0238">DNA-binding</keyword>
<dbReference type="Pfam" id="PF22687">
    <property type="entry name" value="BRCA2_TR2"/>
    <property type="match status" value="1"/>
</dbReference>
<dbReference type="CTD" id="675"/>
<dbReference type="SUPFAM" id="SSF81872">
    <property type="entry name" value="BRCA2 helical domain"/>
    <property type="match status" value="1"/>
</dbReference>
<feature type="compositionally biased region" description="Basic and acidic residues" evidence="6">
    <location>
        <begin position="1803"/>
        <end position="1812"/>
    </location>
</feature>
<accession>A0A1S3SX29</accession>
<dbReference type="InterPro" id="IPR012340">
    <property type="entry name" value="NA-bd_OB-fold"/>
</dbReference>
<feature type="domain" description="Tower" evidence="7">
    <location>
        <begin position="2334"/>
        <end position="2375"/>
    </location>
</feature>
<keyword evidence="2" id="KW-0227">DNA damage</keyword>
<dbReference type="InterPro" id="IPR015187">
    <property type="entry name" value="BRCA2_OB_1"/>
</dbReference>
<feature type="region of interest" description="Disordered" evidence="6">
    <location>
        <begin position="1799"/>
        <end position="1831"/>
    </location>
</feature>
<dbReference type="InterPro" id="IPR015252">
    <property type="entry name" value="BRCA2_hlx"/>
</dbReference>
<feature type="region of interest" description="Disordered" evidence="6">
    <location>
        <begin position="1872"/>
        <end position="1904"/>
    </location>
</feature>
<dbReference type="InterPro" id="IPR048262">
    <property type="entry name" value="BRCA2_OB_2_dom"/>
</dbReference>
<dbReference type="GeneID" id="106612363"/>
<dbReference type="GO" id="GO:0006355">
    <property type="term" value="P:regulation of DNA-templated transcription"/>
    <property type="evidence" value="ECO:0007669"/>
    <property type="project" value="TreeGrafter"/>
</dbReference>
<dbReference type="PANTHER" id="PTHR11289">
    <property type="entry name" value="BREAST CANCER TYPE 2 SUSCEPTIBILITY PROTEIN BRCA2"/>
    <property type="match status" value="1"/>
</dbReference>
<sequence length="2848" mass="313819">MFDAFKDQIWEELGPLNPNWFEELTAKASSWDWGDTEKENPITAISCGQDGSFKTPLGKCPLDGDMFSTPKIFRQRRPQSPETLTEDALFFPDQGTSATVKMDTSPCLFGKSIDRETPSKSYRKRLHGDIFGLLDTPKHSTIFLFPQAHSAKRISESLGAQLDPDMSWTSSLNTPVMSPTIILTKSEERRPMCPVRIATEEQVMFVRKLFPSAKESGSTMLSPEQNDRPLCQHNGLDSHLPGVIDISPGFQDTLPGDSGSHWKQTLPDAIEDGEIRSTMAGVLDGAEDVLSIFFSNRSLALQRVKTKERIKRKQSGATKEHVPTSTMEHDKVSSERAGEYQHTRETSEALESRTDMKSGDLATSQWTPINVPDISDYDMDSFHHEGSSFTKHIIPQDGISETFCDFTGSQQPDRGSSKQTVQVESALSRRTLPCTSQPEGSQLTGSVVESSLEHTFPRKTRTFVYCVQNPLLSVQDKYVTQMLPASPGTAPRGENQNIKQSETIPNEAEFNNLNKIALDGKKPQVQQKSATEENIVSQAPTKDPDLDMSQLCRVFAQDFSQVVDYSQPCSKRADAIKNGFSASACLSAMRLRNRKLLNRLEWGQKPEHLNSGISDEMHIPGSQFSNSANTSRMKSTVCDSSFPPYTLSDVTQTESSNVHPSSEKSYGNQSSRGFITGNNWIISLPPEAIKKAKASLDDLIEENMTNVVTAASEVKPVLSCVTGSRLSTEVKFISPLNVAKRSKQTSVKLNGQVQVQTPQSINVSVSSHPGSGFKMASNKKIHFFSANLEKVKDLFEIEDEIPAVNIPEISLPEEGNMSCGLELVDGSHLPPLPYTHQRSVDSQGPLTASQRADVSELCSLLEAADSQLEFTQFKPAKLNFYVPDGSPPRQSEKELDPDFLTGIDFDDSFNSDVEKQSVKMATTDKNTTISHCKEICQVTTTEIKSSGASSSNSTEKPKEHVIHRRVLYFPSYSSENIAERSFGLLTKTTNENHLLDMDTNTSGMECESKSLPKLGVGFKTAGGNAMIVSEKCLSNARALFADLEEKNCAPKCAVKNTEQVETSPVQYRGEVDTNVDSNVTHFHGPEKKVDLKEPRDEYSDKIKVDFIHSHKHGDGGFHTASGKGVTISAKALQKTNAVFKDCDAMERSGCAAEKLSKTSVSETGCNNFERNNCGFSTARGKRVDVSATCLLKARTLLNDCDELEKSKPGKIPSLNAKILSRNIQQKSDCDFKKPSCKAASISAKIPFTAKTPFDGGTSHEFLGAKRKMLEPENSQTHAKDPLKNGSGFSTASGKRVSVSKRALLKAQALLSECNVDGEELSKSKKKISVDLHTIQNPTQKHSGFKTASVKEVTVSPKAHKQAKAVFNNCDSNMDSLISAEAKHGNIDVKSADGLMNNPGESYCAFITAGGKNVHVSEKGILKAKSILNENLDNCTDSNAIEEAWFSDGRFSLLTEDGTGVKKGARNKSNSSDLNGDDKSCDFSTASGKSVHMSDGALQKAKSILNECDVIENPQPENGHKVHLEKIPTKETHEISHGSTASGEGVFISEKALQHVKSVYVLGETGNVKYSVGSNPVGSRFGFSTASGDGLSVSEKALQEACDDTLDSDTDPHKRSEENRPLKVPTPHINVQRVPVKAVRLEDCEVIQTIVGMACQSSSVECQAESSLLNFESLGFSGCSVTQRRYFAQEAMDCTKALLEDEDLTDHCPGTPIQAIPMSCKGGFEMRSGIGKRSAEDLGMTDQPPLKRRLLTKFDRTVDCSRRSKLTPAKSSSDGIFKDRKVFKYNVALQPNVTRPYRANQRCVDTRLNKTEPQKTTSDPTAEDRKPVSSKTAVFVPPFRKNVKLEPQRSSGLQDKTRAPAVFVSPFRKNNRVTKEGSFKPSEDNHSPFISEMPTKTTSVPLPEYNPITDTGSDNAKESIKEHDPQNIDRTDVGNDGGHCLPVTLGGEDATAEESIAGQLAPDATGTLLDVVYDAECLQLARDMQDMRIRKKKRQTIRPLPGSLYLAKTSGVARLTLREAVGGWHPVQHTHKQLYGYGVHRHVSDISSESAEAFRFVCRHFFRREAFVEGRIQLADGGWLIPRNDGTAGKHEFHRALCDSPGVDPKLISEDWVFNHYRWVVWKRACMERAFPALMGSLCLTPEQVLLQLKYRYDLEVDNSKRSALRKIMERDDTAVKTLVLCVCGVVTKGHNPTRQSWSETKNKTPPESAAGSKAKSSLVGLIWLTDGWYAIKAQLDVPLTAMLHRGRLAIGGKVLVHGAELVGSQYACSPLEAPDSLMLKIGANGTRAARWYTRLGFYSNPSPFLLPLSSLYSNGGPVGCVDIVVLRSYPTQWMEKKSDGGFVFRAGRAEEREARRHGDSKHRAMEILFAKIQAQFEKEEDVCGKPRGRRRTLLGRDIETLLDGEELYDAVENDPVYLEGRLSEQQQEALNSYRRCVGERRQAALQERFRQALESTQEGGSCHNRDVTPIWKLSVADSRAKPGSNAVYLLNIWRPSMDLQSLLKEGCRYRAYQLSTSEGKKRAGNTSIQLTATKKTQFQNLQASAGWLSERFQAREAVGFRVLLNRDLKPLCGEVDLVGYVIAITDRQGHSPVVYLVDGWLDFVKVRCCSSLVQQGLEEVVKPLALVALSNLQLRAHPSSPIHSAIPGLYAGDLVSFSTNPKEPHLQEAAAQLRTLVQGQEHFFRTAEERLCNLVQGSVQCLPPPPWTPGWKADAKPNARTTMTPQQSVRSVGPFTPLNRVVHPPPACSSGGDNKDPKSLKKKRGLDYLCRIPSPPPLCPLGTMTLPLPCVSKNFNTPRRAETHRILKTPLATAPQHVHLPLQDEWVEDEELVMIDTQALHDDIGIDT</sequence>
<feature type="compositionally biased region" description="Polar residues" evidence="6">
    <location>
        <begin position="524"/>
        <end position="540"/>
    </location>
</feature>
<dbReference type="RefSeq" id="XP_014068898.2">
    <property type="nucleotide sequence ID" value="XM_014213423.2"/>
</dbReference>
<organism evidence="8 14">
    <name type="scientific">Salmo salar</name>
    <name type="common">Atlantic salmon</name>
    <dbReference type="NCBI Taxonomy" id="8030"/>
    <lineage>
        <taxon>Eukaryota</taxon>
        <taxon>Metazoa</taxon>
        <taxon>Chordata</taxon>
        <taxon>Craniata</taxon>
        <taxon>Vertebrata</taxon>
        <taxon>Euteleostomi</taxon>
        <taxon>Actinopterygii</taxon>
        <taxon>Neopterygii</taxon>
        <taxon>Teleostei</taxon>
        <taxon>Protacanthopterygii</taxon>
        <taxon>Salmoniformes</taxon>
        <taxon>Salmonidae</taxon>
        <taxon>Salmoninae</taxon>
        <taxon>Salmo</taxon>
    </lineage>
</organism>
<dbReference type="InterPro" id="IPR055077">
    <property type="entry name" value="BRCA2_TR2"/>
</dbReference>
<dbReference type="InterPro" id="IPR015525">
    <property type="entry name" value="BRCA2"/>
</dbReference>
<dbReference type="PIRSF" id="PIRSF002397">
    <property type="entry name" value="BRCA2"/>
    <property type="match status" value="1"/>
</dbReference>
<keyword evidence="5" id="KW-0234">DNA repair</keyword>
<evidence type="ECO:0000313" key="14">
    <source>
        <dbReference type="RefSeq" id="XP_014068901.2"/>
    </source>
</evidence>
<dbReference type="Pfam" id="PF21318">
    <property type="entry name" value="BRCA2DBD_OB2"/>
    <property type="match status" value="1"/>
</dbReference>
<dbReference type="Pfam" id="PF00634">
    <property type="entry name" value="BRCA2"/>
    <property type="match status" value="4"/>
</dbReference>
<evidence type="ECO:0000313" key="8">
    <source>
        <dbReference type="Proteomes" id="UP001652741"/>
    </source>
</evidence>
<dbReference type="RefSeq" id="XP_014068902.2">
    <property type="nucleotide sequence ID" value="XM_014213427.2"/>
</dbReference>
<evidence type="ECO:0000256" key="1">
    <source>
        <dbReference type="ARBA" id="ARBA00022737"/>
    </source>
</evidence>
<dbReference type="CDD" id="cd04494">
    <property type="entry name" value="BRCA2DBD_OB2"/>
    <property type="match status" value="1"/>
</dbReference>
<evidence type="ECO:0000256" key="5">
    <source>
        <dbReference type="ARBA" id="ARBA00023204"/>
    </source>
</evidence>
<dbReference type="SUPFAM" id="SSF81878">
    <property type="entry name" value="BRCA2 tower domain"/>
    <property type="match status" value="1"/>
</dbReference>
<feature type="region of interest" description="Disordered" evidence="6">
    <location>
        <begin position="408"/>
        <end position="446"/>
    </location>
</feature>
<feature type="compositionally biased region" description="Polar residues" evidence="6">
    <location>
        <begin position="433"/>
        <end position="446"/>
    </location>
</feature>
<keyword evidence="8" id="KW-1185">Reference proteome</keyword>
<evidence type="ECO:0000313" key="11">
    <source>
        <dbReference type="RefSeq" id="XP_014068896.2"/>
    </source>
</evidence>
<evidence type="ECO:0000313" key="13">
    <source>
        <dbReference type="RefSeq" id="XP_014068898.2"/>
    </source>
</evidence>
<name>A0A1S3SX29_SALSA</name>
<dbReference type="Pfam" id="PF09103">
    <property type="entry name" value="BRCA-2_OB1"/>
    <property type="match status" value="1"/>
</dbReference>
<protein>
    <submittedName>
        <fullName evidence="9 10">Breast cancer type 2 susceptibility protein isoform X1</fullName>
    </submittedName>
</protein>
<evidence type="ECO:0000313" key="15">
    <source>
        <dbReference type="RefSeq" id="XP_014068902.2"/>
    </source>
</evidence>
<dbReference type="RefSeq" id="XP_014068894.2">
    <property type="nucleotide sequence ID" value="XM_014213419.2"/>
</dbReference>
<evidence type="ECO:0000313" key="12">
    <source>
        <dbReference type="RefSeq" id="XP_014068897.2"/>
    </source>
</evidence>
<dbReference type="Gene3D" id="6.10.70.10">
    <property type="match status" value="1"/>
</dbReference>
<feature type="compositionally biased region" description="Basic and acidic residues" evidence="6">
    <location>
        <begin position="1609"/>
        <end position="1620"/>
    </location>
</feature>
<evidence type="ECO:0000256" key="6">
    <source>
        <dbReference type="SAM" id="MobiDB-lite"/>
    </source>
</evidence>
<dbReference type="GO" id="GO:0005634">
    <property type="term" value="C:nucleus"/>
    <property type="evidence" value="ECO:0007669"/>
    <property type="project" value="TreeGrafter"/>
</dbReference>
<dbReference type="Pfam" id="PF09104">
    <property type="entry name" value="BRCA-2_OB3"/>
    <property type="match status" value="1"/>
</dbReference>
<feature type="compositionally biased region" description="Polar residues" evidence="6">
    <location>
        <begin position="2192"/>
        <end position="2205"/>
    </location>
</feature>
<reference evidence="9 10" key="1">
    <citation type="submission" date="2025-05" db="UniProtKB">
        <authorList>
            <consortium name="RefSeq"/>
        </authorList>
    </citation>
    <scope>IDENTIFICATION</scope>
</reference>
<dbReference type="InterPro" id="IPR002093">
    <property type="entry name" value="BRCA2_repeat"/>
</dbReference>
<dbReference type="RefSeq" id="XP_014068896.2">
    <property type="nucleotide sequence ID" value="XM_014213421.2"/>
</dbReference>
<feature type="region of interest" description="Disordered" evidence="6">
    <location>
        <begin position="611"/>
        <end position="630"/>
    </location>
</feature>
<dbReference type="GO" id="GO:0003677">
    <property type="term" value="F:DNA binding"/>
    <property type="evidence" value="ECO:0007669"/>
    <property type="project" value="UniProtKB-KW"/>
</dbReference>
<feature type="region of interest" description="Disordered" evidence="6">
    <location>
        <begin position="2714"/>
        <end position="2760"/>
    </location>
</feature>
<feature type="region of interest" description="Disordered" evidence="6">
    <location>
        <begin position="1600"/>
        <end position="1626"/>
    </location>
</feature>
<dbReference type="PANTHER" id="PTHR11289:SF0">
    <property type="entry name" value="BREAST CANCER TYPE 2 SUSCEPTIBILITY PROTEIN"/>
    <property type="match status" value="1"/>
</dbReference>
<evidence type="ECO:0000313" key="10">
    <source>
        <dbReference type="RefSeq" id="XP_014068895.2"/>
    </source>
</evidence>
<feature type="region of interest" description="Disordered" evidence="6">
    <location>
        <begin position="1458"/>
        <end position="1478"/>
    </location>
</feature>
<dbReference type="SUPFAM" id="SSF50249">
    <property type="entry name" value="Nucleic acid-binding proteins"/>
    <property type="match status" value="3"/>
</dbReference>
<feature type="region of interest" description="Disordered" evidence="6">
    <location>
        <begin position="1271"/>
        <end position="1292"/>
    </location>
</feature>